<evidence type="ECO:0000313" key="4">
    <source>
        <dbReference type="Proteomes" id="UP000823486"/>
    </source>
</evidence>
<dbReference type="InterPro" id="IPR018392">
    <property type="entry name" value="LysM"/>
</dbReference>
<feature type="compositionally biased region" description="Low complexity" evidence="1">
    <location>
        <begin position="765"/>
        <end position="786"/>
    </location>
</feature>
<protein>
    <submittedName>
        <fullName evidence="3">Morphogenetic protein associated with SpoVID</fullName>
    </submittedName>
</protein>
<comment type="caution">
    <text evidence="3">The sequence shown here is derived from an EMBL/GenBank/DDBJ whole genome shotgun (WGS) entry which is preliminary data.</text>
</comment>
<dbReference type="SUPFAM" id="SSF54106">
    <property type="entry name" value="LysM domain"/>
    <property type="match status" value="1"/>
</dbReference>
<dbReference type="Pfam" id="PF01476">
    <property type="entry name" value="LysM"/>
    <property type="match status" value="1"/>
</dbReference>
<organism evidence="3 4">
    <name type="scientific">Peribacillus deserti</name>
    <dbReference type="NCBI Taxonomy" id="673318"/>
    <lineage>
        <taxon>Bacteria</taxon>
        <taxon>Bacillati</taxon>
        <taxon>Bacillota</taxon>
        <taxon>Bacilli</taxon>
        <taxon>Bacillales</taxon>
        <taxon>Bacillaceae</taxon>
        <taxon>Peribacillus</taxon>
    </lineage>
</organism>
<dbReference type="CDD" id="cd00118">
    <property type="entry name" value="LysM"/>
    <property type="match status" value="1"/>
</dbReference>
<reference evidence="3 4" key="1">
    <citation type="submission" date="2021-01" db="EMBL/GenBank/DDBJ databases">
        <title>Genomic Encyclopedia of Type Strains, Phase IV (KMG-IV): sequencing the most valuable type-strain genomes for metagenomic binning, comparative biology and taxonomic classification.</title>
        <authorList>
            <person name="Goeker M."/>
        </authorList>
    </citation>
    <scope>NUCLEOTIDE SEQUENCE [LARGE SCALE GENOMIC DNA]</scope>
    <source>
        <strain evidence="3 4">DSM 105482</strain>
    </source>
</reference>
<proteinExistence type="predicted"/>
<evidence type="ECO:0000313" key="3">
    <source>
        <dbReference type="EMBL" id="MBM7691902.1"/>
    </source>
</evidence>
<dbReference type="NCBIfam" id="TIGR02899">
    <property type="entry name" value="spore_safA"/>
    <property type="match status" value="1"/>
</dbReference>
<feature type="compositionally biased region" description="Basic and acidic residues" evidence="1">
    <location>
        <begin position="834"/>
        <end position="843"/>
    </location>
</feature>
<feature type="compositionally biased region" description="Polar residues" evidence="1">
    <location>
        <begin position="718"/>
        <end position="747"/>
    </location>
</feature>
<evidence type="ECO:0000259" key="2">
    <source>
        <dbReference type="PROSITE" id="PS51782"/>
    </source>
</evidence>
<dbReference type="InterPro" id="IPR014248">
    <property type="entry name" value="Spore_coat_assembly_SafA"/>
</dbReference>
<gene>
    <name evidence="3" type="ORF">JOC77_001312</name>
</gene>
<dbReference type="RefSeq" id="WP_204540326.1">
    <property type="nucleotide sequence ID" value="NZ_JAFBFI010000004.1"/>
</dbReference>
<dbReference type="EMBL" id="JAFBFI010000004">
    <property type="protein sequence ID" value="MBM7691902.1"/>
    <property type="molecule type" value="Genomic_DNA"/>
</dbReference>
<keyword evidence="4" id="KW-1185">Reference proteome</keyword>
<feature type="domain" description="LysM" evidence="2">
    <location>
        <begin position="2"/>
        <end position="47"/>
    </location>
</feature>
<feature type="compositionally biased region" description="Polar residues" evidence="1">
    <location>
        <begin position="546"/>
        <end position="563"/>
    </location>
</feature>
<feature type="region of interest" description="Disordered" evidence="1">
    <location>
        <begin position="466"/>
        <end position="843"/>
    </location>
</feature>
<dbReference type="Proteomes" id="UP000823486">
    <property type="component" value="Unassembled WGS sequence"/>
</dbReference>
<evidence type="ECO:0000256" key="1">
    <source>
        <dbReference type="SAM" id="MobiDB-lite"/>
    </source>
</evidence>
<dbReference type="Gene3D" id="3.10.350.10">
    <property type="entry name" value="LysM domain"/>
    <property type="match status" value="1"/>
</dbReference>
<dbReference type="PROSITE" id="PS51782">
    <property type="entry name" value="LYSM"/>
    <property type="match status" value="1"/>
</dbReference>
<name>A0ABS2QFN4_9BACI</name>
<dbReference type="SMART" id="SM00257">
    <property type="entry name" value="LysM"/>
    <property type="match status" value="1"/>
</dbReference>
<feature type="compositionally biased region" description="Low complexity" evidence="1">
    <location>
        <begin position="486"/>
        <end position="499"/>
    </location>
</feature>
<accession>A0ABS2QFN4</accession>
<feature type="compositionally biased region" description="Low complexity" evidence="1">
    <location>
        <begin position="621"/>
        <end position="701"/>
    </location>
</feature>
<feature type="compositionally biased region" description="Polar residues" evidence="1">
    <location>
        <begin position="800"/>
        <end position="833"/>
    </location>
</feature>
<feature type="region of interest" description="Disordered" evidence="1">
    <location>
        <begin position="429"/>
        <end position="448"/>
    </location>
</feature>
<dbReference type="InterPro" id="IPR036779">
    <property type="entry name" value="LysM_dom_sf"/>
</dbReference>
<sequence length="843" mass="90157">MKIHIAKKGETLWNLAKKYAVNFEQLKKLNSQLSNPDMIMPGMKIKIPGTAKPIKTDAGSGAKITYSAKEAPKGEPLPFIKESVKEAPIAAAPSGAEQPQPVELPQAPPAVTQAAQPDVPEADITNYYMANMAEMSAQVPIQQPVIPEKPKNVLPGLMMEEVKEVPIIEMPKKEVQVKEAPIQEAPIQEAPIEAAPVQEAPPQVEGAAVPAQEQCIPISPVMPGTGYGEPINMPNIPFPTAPMFPQMPFYPQQQFMPEQGTYMQQPCVPEAPETYMQPPVPQQVQGAYMQQPVPQQVQGTYMQQPLPQQVQGMYAQQPFMTHDDGSLFESSSYKGTQQPFPAAGYGQQNYPYYGGQQMPFAQYPGAGQPYAGTFESSSLPYGASSSIPHSMVYGHQMHAGPQWGLPANAPQQVMGQYGEQPSLQAADDCGCGGSQQPIPLHPSAPYYGHAAQTAPQAQGFQELPAGYHQPESFQGSVPQSAGEYYGQQPPGSFPQQGFPTEESSQAGGYGGQGQQDYMPESPSYGQNPYEMMQNQPGYGTQPFGGQYSQPGSSAQPPFGQYNQPGYGEQSYGGQPLGGQHGQPEYGAQPYGSQQGQPGFPAQVYGGQGQPGFPSQYGGQSQPGFPTQQYGGQGQPGFPSQYGDQSQPGFPTQQFGGQGQPGFPSQYGGQSQSGFPTQQFGGQGQPGFPSQGYGSQSQSGFPMQGYGGQVQPGFPPQSHGGQSQPGFPSQSYGGQSQPGFPSQSYGGQSQPGFPAQPYGGQGQPGYGAQPFGTQQQYGAPYGQQPQAMQGETELNPEDMQGYSTAQPDRQQYGNSLDFSQISPFIQQKPFSSSKYADESADYGR</sequence>